<dbReference type="EMBL" id="JAAXOP010000002">
    <property type="protein sequence ID" value="NKY49715.1"/>
    <property type="molecule type" value="Genomic_DNA"/>
</dbReference>
<comment type="caution">
    <text evidence="1">The sequence shown here is derived from an EMBL/GenBank/DDBJ whole genome shotgun (WGS) entry which is preliminary data.</text>
</comment>
<organism evidence="1 2">
    <name type="scientific">Nocardia vermiculata</name>
    <dbReference type="NCBI Taxonomy" id="257274"/>
    <lineage>
        <taxon>Bacteria</taxon>
        <taxon>Bacillati</taxon>
        <taxon>Actinomycetota</taxon>
        <taxon>Actinomycetes</taxon>
        <taxon>Mycobacteriales</taxon>
        <taxon>Nocardiaceae</taxon>
        <taxon>Nocardia</taxon>
    </lineage>
</organism>
<gene>
    <name evidence="1" type="ORF">HGA08_05740</name>
</gene>
<evidence type="ECO:0000313" key="2">
    <source>
        <dbReference type="Proteomes" id="UP000565711"/>
    </source>
</evidence>
<proteinExistence type="predicted"/>
<accession>A0A846XVQ0</accession>
<dbReference type="Proteomes" id="UP000565711">
    <property type="component" value="Unassembled WGS sequence"/>
</dbReference>
<name>A0A846XVQ0_9NOCA</name>
<dbReference type="Pfam" id="PF19686">
    <property type="entry name" value="DUF6188"/>
    <property type="match status" value="1"/>
</dbReference>
<protein>
    <submittedName>
        <fullName evidence="1">Uncharacterized protein</fullName>
    </submittedName>
</protein>
<dbReference type="InterPro" id="IPR046179">
    <property type="entry name" value="DUF6188"/>
</dbReference>
<evidence type="ECO:0000313" key="1">
    <source>
        <dbReference type="EMBL" id="NKY49715.1"/>
    </source>
</evidence>
<reference evidence="1 2" key="1">
    <citation type="submission" date="2020-04" db="EMBL/GenBank/DDBJ databases">
        <title>MicrobeNet Type strains.</title>
        <authorList>
            <person name="Nicholson A.C."/>
        </authorList>
    </citation>
    <scope>NUCLEOTIDE SEQUENCE [LARGE SCALE GENOMIC DNA]</scope>
    <source>
        <strain evidence="1 2">JCM 12354</strain>
    </source>
</reference>
<sequence length="129" mass="13896">MIMDLKLSDKVVSEIMVEFMVTIRMGERSEFELQIEGDIELSLSSGSVYQIASEEYDAQRQQLKSLQGSVIRSSTADESGALTLGLDSGAALRVPSDSDYEAWSVAGPGGYRVVSLPGGELAIWSAIES</sequence>
<dbReference type="AlphaFoldDB" id="A0A846XVQ0"/>
<keyword evidence="2" id="KW-1185">Reference proteome</keyword>